<dbReference type="Proteomes" id="UP000675781">
    <property type="component" value="Unassembled WGS sequence"/>
</dbReference>
<protein>
    <recommendedName>
        <fullName evidence="4">Membrane-associated oxidoreductase</fullName>
    </recommendedName>
</protein>
<accession>A0A941ESP1</accession>
<gene>
    <name evidence="2" type="ORF">KDL01_20910</name>
</gene>
<proteinExistence type="predicted"/>
<reference evidence="2" key="1">
    <citation type="submission" date="2021-04" db="EMBL/GenBank/DDBJ databases">
        <title>Genome based classification of Actinospica acidithermotolerans sp. nov., an actinobacterium isolated from an Indonesian hot spring.</title>
        <authorList>
            <person name="Kusuma A.B."/>
            <person name="Putra K.E."/>
            <person name="Nafisah S."/>
            <person name="Loh J."/>
            <person name="Nouioui I."/>
            <person name="Goodfellow M."/>
        </authorList>
    </citation>
    <scope>NUCLEOTIDE SEQUENCE</scope>
    <source>
        <strain evidence="2">CSCA 57</strain>
    </source>
</reference>
<dbReference type="EMBL" id="JAGSOG010000107">
    <property type="protein sequence ID" value="MBR7835747.1"/>
    <property type="molecule type" value="Genomic_DNA"/>
</dbReference>
<organism evidence="2 3">
    <name type="scientific">Actinospica durhamensis</name>
    <dbReference type="NCBI Taxonomy" id="1508375"/>
    <lineage>
        <taxon>Bacteria</taxon>
        <taxon>Bacillati</taxon>
        <taxon>Actinomycetota</taxon>
        <taxon>Actinomycetes</taxon>
        <taxon>Catenulisporales</taxon>
        <taxon>Actinospicaceae</taxon>
        <taxon>Actinospica</taxon>
    </lineage>
</organism>
<evidence type="ECO:0000313" key="3">
    <source>
        <dbReference type="Proteomes" id="UP000675781"/>
    </source>
</evidence>
<keyword evidence="1" id="KW-0812">Transmembrane</keyword>
<name>A0A941ESP1_9ACTN</name>
<comment type="caution">
    <text evidence="2">The sequence shown here is derived from an EMBL/GenBank/DDBJ whole genome shotgun (WGS) entry which is preliminary data.</text>
</comment>
<keyword evidence="3" id="KW-1185">Reference proteome</keyword>
<dbReference type="AlphaFoldDB" id="A0A941ESP1"/>
<feature type="transmembrane region" description="Helical" evidence="1">
    <location>
        <begin position="459"/>
        <end position="479"/>
    </location>
</feature>
<keyword evidence="1" id="KW-1133">Transmembrane helix</keyword>
<sequence>MARRTDAEWLGEKSEAEQRLWEAYPHGTVVEYQDDEEIRAEVVAALALGAAPALPGRTAGVRIRGARVVGELDLRHGTVRAPLTMLACTFTHALRLEEAETRSIDLSGSRLAGLRATGTHVRGSINLKNAEIIGTDVAAQLQLLTVDTDFNAVGLHCVGLVNLVGAHIGAVLDLNDALLENPGELALNLGGAVVHRSLYCARARIAGHLRMPGLTVGGVLSLTGTVLTDPPTEGPFLNQSVSGDSLSTGGDAMFDEGFTAAAQVDLSGATFGGRVLFKRAQMNALDRHPALALAGATVRRGLYIGDGFHANGTIRLTGIQISGHLDLYDMKPSSGMIQLYQAHAATVRDGKIRGDEVHGGVVSWPQTVLLDGFSYDAFDPYLPAQERIKLLRRQPQYAAQPYEFMAAYFRALGHDAAGREILIEKERVRHRDFHRLSRIGSVISGTALGYGYLPRRAAFLALGIQVAASVFYSFAIPTAIHPGDRIAYDPVLYAADLFVPIVHFGQSDSFQSHGFAAWVAFALPYLGWALGVAIVAGASRALSKGGGGIV</sequence>
<dbReference type="RefSeq" id="WP_212530237.1">
    <property type="nucleotide sequence ID" value="NZ_JAGSOG010000107.1"/>
</dbReference>
<evidence type="ECO:0008006" key="4">
    <source>
        <dbReference type="Google" id="ProtNLM"/>
    </source>
</evidence>
<evidence type="ECO:0000313" key="2">
    <source>
        <dbReference type="EMBL" id="MBR7835747.1"/>
    </source>
</evidence>
<feature type="transmembrane region" description="Helical" evidence="1">
    <location>
        <begin position="515"/>
        <end position="536"/>
    </location>
</feature>
<keyword evidence="1" id="KW-0472">Membrane</keyword>
<evidence type="ECO:0000256" key="1">
    <source>
        <dbReference type="SAM" id="Phobius"/>
    </source>
</evidence>
<feature type="transmembrane region" description="Helical" evidence="1">
    <location>
        <begin position="436"/>
        <end position="453"/>
    </location>
</feature>